<dbReference type="EMBL" id="AP022574">
    <property type="protein sequence ID" value="BBX70181.1"/>
    <property type="molecule type" value="Genomic_DNA"/>
</dbReference>
<dbReference type="Pfam" id="PF08241">
    <property type="entry name" value="Methyltransf_11"/>
    <property type="match status" value="1"/>
</dbReference>
<evidence type="ECO:0000313" key="5">
    <source>
        <dbReference type="Proteomes" id="UP000466514"/>
    </source>
</evidence>
<keyword evidence="1 4" id="KW-0489">Methyltransferase</keyword>
<evidence type="ECO:0000256" key="1">
    <source>
        <dbReference type="ARBA" id="ARBA00022603"/>
    </source>
</evidence>
<feature type="domain" description="Methyltransferase type 11" evidence="3">
    <location>
        <begin position="101"/>
        <end position="195"/>
    </location>
</feature>
<dbReference type="AlphaFoldDB" id="A0A7I7MCZ2"/>
<dbReference type="NCBIfam" id="NF045823">
    <property type="entry name" value="PthPhpthDimycoMt"/>
    <property type="match status" value="1"/>
</dbReference>
<dbReference type="SUPFAM" id="SSF53335">
    <property type="entry name" value="S-adenosyl-L-methionine-dependent methyltransferases"/>
    <property type="match status" value="1"/>
</dbReference>
<dbReference type="CDD" id="cd02440">
    <property type="entry name" value="AdoMet_MTases"/>
    <property type="match status" value="1"/>
</dbReference>
<proteinExistence type="predicted"/>
<gene>
    <name evidence="4" type="ORF">MPSYJ_36420</name>
</gene>
<dbReference type="InterPro" id="IPR013216">
    <property type="entry name" value="Methyltransf_11"/>
</dbReference>
<dbReference type="InterPro" id="IPR029063">
    <property type="entry name" value="SAM-dependent_MTases_sf"/>
</dbReference>
<dbReference type="Proteomes" id="UP000466514">
    <property type="component" value="Chromosome"/>
</dbReference>
<keyword evidence="2 4" id="KW-0808">Transferase</keyword>
<evidence type="ECO:0000313" key="4">
    <source>
        <dbReference type="EMBL" id="BBX70181.1"/>
    </source>
</evidence>
<name>A0A7I7MCZ2_9MYCO</name>
<keyword evidence="5" id="KW-1185">Reference proteome</keyword>
<dbReference type="KEGG" id="mpsc:MPSYJ_36420"/>
<organism evidence="4 5">
    <name type="scientific">Mycolicibacterium psychrotolerans</name>
    <dbReference type="NCBI Taxonomy" id="216929"/>
    <lineage>
        <taxon>Bacteria</taxon>
        <taxon>Bacillati</taxon>
        <taxon>Actinomycetota</taxon>
        <taxon>Actinomycetes</taxon>
        <taxon>Mycobacteriales</taxon>
        <taxon>Mycobacteriaceae</taxon>
        <taxon>Mycolicibacterium</taxon>
    </lineage>
</organism>
<dbReference type="InterPro" id="IPR054877">
    <property type="entry name" value="PthPhpthDimycoMt"/>
</dbReference>
<accession>A0A7I7MCZ2</accession>
<dbReference type="PANTHER" id="PTHR44068:SF11">
    <property type="entry name" value="GERANYL DIPHOSPHATE 2-C-METHYLTRANSFERASE"/>
    <property type="match status" value="1"/>
</dbReference>
<dbReference type="InterPro" id="IPR050447">
    <property type="entry name" value="Erg6_SMT_methyltransf"/>
</dbReference>
<dbReference type="GO" id="GO:0032259">
    <property type="term" value="P:methylation"/>
    <property type="evidence" value="ECO:0007669"/>
    <property type="project" value="UniProtKB-KW"/>
</dbReference>
<sequence>MSRPEMLPGILPEMATSQRDRIDRLGSTTLFKKVVAKYWYPLWTRRLNADDDVLFLNWGYEEDPALGLTLDEADERDRYYIQLYHSTATQEGTELAGKQVLECSSGHGGGASYITRYLQPASYTGLDFNPDAIAFCKKRHQVPGLKFVHGNAEELPFPDNSFDALINIEASHAYPSLHRFLSEVNRVLRPGGRFLYSDVYGRQEFPAWEAELESSPMRMLSSRVINKEVLRGLDLTAHRSDELIQRYLPKFLHGFGRNFTGVPGSRLYRDAETHAVEYRMYCMEKV</sequence>
<dbReference type="GO" id="GO:0008757">
    <property type="term" value="F:S-adenosylmethionine-dependent methyltransferase activity"/>
    <property type="evidence" value="ECO:0007669"/>
    <property type="project" value="InterPro"/>
</dbReference>
<dbReference type="PANTHER" id="PTHR44068">
    <property type="entry name" value="ZGC:194242"/>
    <property type="match status" value="1"/>
</dbReference>
<reference evidence="4 5" key="1">
    <citation type="journal article" date="2019" name="Emerg. Microbes Infect.">
        <title>Comprehensive subspecies identification of 175 nontuberculous mycobacteria species based on 7547 genomic profiles.</title>
        <authorList>
            <person name="Matsumoto Y."/>
            <person name="Kinjo T."/>
            <person name="Motooka D."/>
            <person name="Nabeya D."/>
            <person name="Jung N."/>
            <person name="Uechi K."/>
            <person name="Horii T."/>
            <person name="Iida T."/>
            <person name="Fujita J."/>
            <person name="Nakamura S."/>
        </authorList>
    </citation>
    <scope>NUCLEOTIDE SEQUENCE [LARGE SCALE GENOMIC DNA]</scope>
    <source>
        <strain evidence="4 5">JCM 13323</strain>
    </source>
</reference>
<dbReference type="Gene3D" id="3.40.50.150">
    <property type="entry name" value="Vaccinia Virus protein VP39"/>
    <property type="match status" value="1"/>
</dbReference>
<protein>
    <submittedName>
        <fullName evidence="4">Phthiotriol/phenolphthiotriol dimycocerosates methyltransferase</fullName>
    </submittedName>
</protein>
<evidence type="ECO:0000256" key="2">
    <source>
        <dbReference type="ARBA" id="ARBA00022679"/>
    </source>
</evidence>
<evidence type="ECO:0000259" key="3">
    <source>
        <dbReference type="Pfam" id="PF08241"/>
    </source>
</evidence>